<keyword evidence="11" id="KW-1185">Reference proteome</keyword>
<comment type="subcellular location">
    <subcellularLocation>
        <location evidence="1">Membrane</location>
        <topology evidence="1">Single-pass type I membrane protein</topology>
    </subcellularLocation>
</comment>
<keyword evidence="3 8" id="KW-0812">Transmembrane</keyword>
<accession>A0ABY7ENK8</accession>
<evidence type="ECO:0000256" key="6">
    <source>
        <dbReference type="ARBA" id="ARBA00023136"/>
    </source>
</evidence>
<evidence type="ECO:0000256" key="5">
    <source>
        <dbReference type="ARBA" id="ARBA00022989"/>
    </source>
</evidence>
<keyword evidence="5 8" id="KW-1133">Transmembrane helix</keyword>
<dbReference type="InterPro" id="IPR024881">
    <property type="entry name" value="Tip"/>
</dbReference>
<dbReference type="InterPro" id="IPR057089">
    <property type="entry name" value="C2_TIP"/>
</dbReference>
<dbReference type="Gene3D" id="2.130.10.130">
    <property type="entry name" value="Integrin alpha, N-terminal"/>
    <property type="match status" value="1"/>
</dbReference>
<dbReference type="InterPro" id="IPR028994">
    <property type="entry name" value="Integrin_alpha_N"/>
</dbReference>
<dbReference type="SUPFAM" id="SSF69318">
    <property type="entry name" value="Integrin alpha N-terminal domain"/>
    <property type="match status" value="1"/>
</dbReference>
<dbReference type="InterPro" id="IPR013517">
    <property type="entry name" value="FG-GAP"/>
</dbReference>
<comment type="similarity">
    <text evidence="2">Belongs to the TIP family.</text>
</comment>
<dbReference type="PANTHER" id="PTHR13412:SF0">
    <property type="entry name" value="T-CELL IMMUNOMODULATORY PROTEIN"/>
    <property type="match status" value="1"/>
</dbReference>
<proteinExistence type="inferred from homology"/>
<keyword evidence="6 8" id="KW-0472">Membrane</keyword>
<dbReference type="EMBL" id="CP111019">
    <property type="protein sequence ID" value="WAR11578.1"/>
    <property type="molecule type" value="Genomic_DNA"/>
</dbReference>
<organism evidence="10 11">
    <name type="scientific">Mya arenaria</name>
    <name type="common">Soft-shell clam</name>
    <dbReference type="NCBI Taxonomy" id="6604"/>
    <lineage>
        <taxon>Eukaryota</taxon>
        <taxon>Metazoa</taxon>
        <taxon>Spiralia</taxon>
        <taxon>Lophotrochozoa</taxon>
        <taxon>Mollusca</taxon>
        <taxon>Bivalvia</taxon>
        <taxon>Autobranchia</taxon>
        <taxon>Heteroconchia</taxon>
        <taxon>Euheterodonta</taxon>
        <taxon>Imparidentia</taxon>
        <taxon>Neoheterodontei</taxon>
        <taxon>Myida</taxon>
        <taxon>Myoidea</taxon>
        <taxon>Myidae</taxon>
        <taxon>Mya</taxon>
    </lineage>
</organism>
<dbReference type="Pfam" id="PF13517">
    <property type="entry name" value="FG-GAP_3"/>
    <property type="match status" value="1"/>
</dbReference>
<evidence type="ECO:0000313" key="11">
    <source>
        <dbReference type="Proteomes" id="UP001164746"/>
    </source>
</evidence>
<evidence type="ECO:0000256" key="7">
    <source>
        <dbReference type="ARBA" id="ARBA00023180"/>
    </source>
</evidence>
<evidence type="ECO:0000256" key="2">
    <source>
        <dbReference type="ARBA" id="ARBA00006496"/>
    </source>
</evidence>
<keyword evidence="7" id="KW-0325">Glycoprotein</keyword>
<gene>
    <name evidence="10" type="ORF">MAR_025758</name>
</gene>
<evidence type="ECO:0000256" key="1">
    <source>
        <dbReference type="ARBA" id="ARBA00004479"/>
    </source>
</evidence>
<reference evidence="10" key="1">
    <citation type="submission" date="2022-11" db="EMBL/GenBank/DDBJ databases">
        <title>Centuries of genome instability and evolution in soft-shell clam transmissible cancer (bioRxiv).</title>
        <authorList>
            <person name="Hart S.F.M."/>
            <person name="Yonemitsu M.A."/>
            <person name="Giersch R.M."/>
            <person name="Beal B.F."/>
            <person name="Arriagada G."/>
            <person name="Davis B.W."/>
            <person name="Ostrander E.A."/>
            <person name="Goff S.P."/>
            <person name="Metzger M.J."/>
        </authorList>
    </citation>
    <scope>NUCLEOTIDE SEQUENCE</scope>
    <source>
        <strain evidence="10">MELC-2E11</strain>
        <tissue evidence="10">Siphon/mantle</tissue>
    </source>
</reference>
<keyword evidence="4" id="KW-0732">Signal</keyword>
<protein>
    <submittedName>
        <fullName evidence="10">TIP-like protein</fullName>
    </submittedName>
</protein>
<evidence type="ECO:0000256" key="8">
    <source>
        <dbReference type="SAM" id="Phobius"/>
    </source>
</evidence>
<evidence type="ECO:0000259" key="9">
    <source>
        <dbReference type="Pfam" id="PF23122"/>
    </source>
</evidence>
<evidence type="ECO:0000256" key="3">
    <source>
        <dbReference type="ARBA" id="ARBA00022692"/>
    </source>
</evidence>
<evidence type="ECO:0000256" key="4">
    <source>
        <dbReference type="ARBA" id="ARBA00022729"/>
    </source>
</evidence>
<evidence type="ECO:0000313" key="10">
    <source>
        <dbReference type="EMBL" id="WAR11578.1"/>
    </source>
</evidence>
<dbReference type="Proteomes" id="UP001164746">
    <property type="component" value="Chromosome 8"/>
</dbReference>
<feature type="domain" description="T-cell immunomodulatory protein TIP C2" evidence="9">
    <location>
        <begin position="339"/>
        <end position="430"/>
    </location>
</feature>
<name>A0ABY7ENK8_MYAAR</name>
<dbReference type="Pfam" id="PF23122">
    <property type="entry name" value="C2_ITFG1"/>
    <property type="match status" value="1"/>
</dbReference>
<sequence length="525" mass="59057">MTSLKTKCCLTLEDVTDKIFGSKPHGFISAFGDFNADKYTDIFVISETGNAVELYLADNDKEFTQKTLLDNSTFKSSISSVVPADFDGDLQMDVLVTFNEKEDDRSFVTGRIYWGDGGSLSKDQPLVMDYNADMIPDLFGESADGTRQFWIMSGSRNVTVVKMALPEGKEKFDPLWSPQTSAFLDINNDLTADMMVVSQAGGIPQLEYWINKNGVLTWDGKTIPVKIEGKEIQVYGQITFVDLVLLYNKDCEGDCGGFSRRFEIRWDTWLESHDVRALLPAFYDVRDSGILDIIVTALDSKDSPVIQIRKQDFVDDACFVKVTVVSGRCDYDCPGDRKPYGVNQPGPTIRYKTLDVKGDTQQKVAFQLSQSAYLPLQLPYTVFGLGQTPNFVDSLWSALNREWQSVIPNSQLLIIPHPIHDPSGWTSKLFVMPSRLMLLTGAALLGTCGFIAGLVAVLHWRDKVEDKKEKRQEAQKFHFDAIYELVFKQYENEFENGLYQTPDYYLPSKKLGHCKSLGLDISDSL</sequence>
<feature type="transmembrane region" description="Helical" evidence="8">
    <location>
        <begin position="436"/>
        <end position="460"/>
    </location>
</feature>
<dbReference type="PANTHER" id="PTHR13412">
    <property type="entry name" value="T-CELL IMMUNOMODULATORY PROTEIN HOMOLOG"/>
    <property type="match status" value="1"/>
</dbReference>